<dbReference type="GO" id="GO:0032259">
    <property type="term" value="P:methylation"/>
    <property type="evidence" value="ECO:0007669"/>
    <property type="project" value="UniProtKB-KW"/>
</dbReference>
<reference evidence="4" key="1">
    <citation type="submission" date="2022-09" db="EMBL/GenBank/DDBJ databases">
        <title>genome sequence of Deinococcus rubellus.</title>
        <authorList>
            <person name="Srinivasan S."/>
        </authorList>
    </citation>
    <scope>NUCLEOTIDE SEQUENCE</scope>
    <source>
        <strain evidence="4">Ant6</strain>
    </source>
</reference>
<keyword evidence="5" id="KW-1185">Reference proteome</keyword>
<dbReference type="Pfam" id="PF01209">
    <property type="entry name" value="Ubie_methyltran"/>
    <property type="match status" value="1"/>
</dbReference>
<gene>
    <name evidence="4" type="ORF">N0D28_11580</name>
</gene>
<proteinExistence type="predicted"/>
<dbReference type="EC" id="2.1.1.-" evidence="4"/>
<dbReference type="Gene3D" id="3.40.50.150">
    <property type="entry name" value="Vaccinia Virus protein VP39"/>
    <property type="match status" value="1"/>
</dbReference>
<keyword evidence="3" id="KW-0949">S-adenosyl-L-methionine</keyword>
<dbReference type="SUPFAM" id="SSF53335">
    <property type="entry name" value="S-adenosyl-L-methionine-dependent methyltransferases"/>
    <property type="match status" value="1"/>
</dbReference>
<organism evidence="4 5">
    <name type="scientific">Deinococcus rubellus</name>
    <dbReference type="NCBI Taxonomy" id="1889240"/>
    <lineage>
        <taxon>Bacteria</taxon>
        <taxon>Thermotogati</taxon>
        <taxon>Deinococcota</taxon>
        <taxon>Deinococci</taxon>
        <taxon>Deinococcales</taxon>
        <taxon>Deinococcaceae</taxon>
        <taxon>Deinococcus</taxon>
    </lineage>
</organism>
<dbReference type="RefSeq" id="WP_260559670.1">
    <property type="nucleotide sequence ID" value="NZ_BAABEC010000018.1"/>
</dbReference>
<dbReference type="PANTHER" id="PTHR43591">
    <property type="entry name" value="METHYLTRANSFERASE"/>
    <property type="match status" value="1"/>
</dbReference>
<dbReference type="GO" id="GO:0008168">
    <property type="term" value="F:methyltransferase activity"/>
    <property type="evidence" value="ECO:0007669"/>
    <property type="project" value="UniProtKB-KW"/>
</dbReference>
<sequence length="273" mass="29454">MTQSTDAALHAARMYERYMVPRMFAPWATVLLDFAELEVGERVLDVACGTGSVARQAAQRVGASGVVSALDLNPAMLTVARETAAPDAPAIDWQQGSAQSLPFADAAFAAVTCQQGLQFFPDRLGALREMCRVLEPGGRAALLVQQAIEYNPLSYRLNQAGRARVGADIFMAPFALGDAAILEKLMADAGFVDIEIKAEVRTVRHPEPEHVAAFLLQGAAAAVPMLAAMTQVQRQHLGEQLQNDLADWITSHTEGGYLVDEMAVHLARGRRLD</sequence>
<dbReference type="EMBL" id="CP104213">
    <property type="protein sequence ID" value="UWX63382.1"/>
    <property type="molecule type" value="Genomic_DNA"/>
</dbReference>
<evidence type="ECO:0000256" key="2">
    <source>
        <dbReference type="ARBA" id="ARBA00022679"/>
    </source>
</evidence>
<dbReference type="PANTHER" id="PTHR43591:SF24">
    <property type="entry name" value="2-METHOXY-6-POLYPRENYL-1,4-BENZOQUINOL METHYLASE, MITOCHONDRIAL"/>
    <property type="match status" value="1"/>
</dbReference>
<evidence type="ECO:0000256" key="3">
    <source>
        <dbReference type="ARBA" id="ARBA00022691"/>
    </source>
</evidence>
<keyword evidence="2 4" id="KW-0808">Transferase</keyword>
<accession>A0ABY5YG53</accession>
<evidence type="ECO:0000256" key="1">
    <source>
        <dbReference type="ARBA" id="ARBA00022603"/>
    </source>
</evidence>
<dbReference type="PROSITE" id="PS51608">
    <property type="entry name" value="SAM_MT_UBIE"/>
    <property type="match status" value="1"/>
</dbReference>
<name>A0ABY5YG53_9DEIO</name>
<evidence type="ECO:0000313" key="4">
    <source>
        <dbReference type="EMBL" id="UWX63382.1"/>
    </source>
</evidence>
<dbReference type="CDD" id="cd02440">
    <property type="entry name" value="AdoMet_MTases"/>
    <property type="match status" value="1"/>
</dbReference>
<dbReference type="InterPro" id="IPR029063">
    <property type="entry name" value="SAM-dependent_MTases_sf"/>
</dbReference>
<dbReference type="InterPro" id="IPR004033">
    <property type="entry name" value="UbiE/COQ5_MeTrFase"/>
</dbReference>
<keyword evidence="1 4" id="KW-0489">Methyltransferase</keyword>
<dbReference type="Proteomes" id="UP001060261">
    <property type="component" value="Chromosome"/>
</dbReference>
<evidence type="ECO:0000313" key="5">
    <source>
        <dbReference type="Proteomes" id="UP001060261"/>
    </source>
</evidence>
<protein>
    <submittedName>
        <fullName evidence="4">Class I SAM-dependent methyltransferase</fullName>
        <ecNumber evidence="4">2.1.1.-</ecNumber>
    </submittedName>
</protein>